<dbReference type="PROSITE" id="PS01180">
    <property type="entry name" value="CUB"/>
    <property type="match status" value="1"/>
</dbReference>
<feature type="domain" description="Sushi" evidence="8">
    <location>
        <begin position="276"/>
        <end position="336"/>
    </location>
</feature>
<evidence type="ECO:0000313" key="9">
    <source>
        <dbReference type="EMBL" id="ELW72442.1"/>
    </source>
</evidence>
<dbReference type="FunFam" id="2.10.70.10:FF:000002">
    <property type="entry name" value="CUB and Sushi multiple domains 3"/>
    <property type="match status" value="3"/>
</dbReference>
<keyword evidence="4 5" id="KW-1015">Disulfide bond</keyword>
<sequence>MRGLTLSSTSNQLWLEFNSDSEGTDEGFQLVYTSFELSHCEDPGIPQFGYKISDQGHFAGSTIIYGCNPGYTLHGSSLLKCMTGERRAWDYPLPSCIGFELSHCEDPGIPQFGYKISDQGHFAGSTIIYGCNPGYTLHGSSLLKCMTGERRAWDYPLPSCIAECGGRFKGESSGRILSPGYPFPYDNNLRCMWMIEVDPGNIVSLQFLAFDTEASHDILRVWDGPPENEMLLKEISGSLIPEGIHSTLNIVTIQFDTDFYISKSGFAIQFSSSVATACRDPGVPMNGTRNGDGREPGDTVVFQCDPGYELQGEERITCIQVENRYFWQPSPPVCIGYSHVRYLEP</sequence>
<dbReference type="SMART" id="SM00042">
    <property type="entry name" value="CUB"/>
    <property type="match status" value="1"/>
</dbReference>
<feature type="disulfide bond" evidence="5">
    <location>
        <begin position="164"/>
        <end position="191"/>
    </location>
</feature>
<evidence type="ECO:0000313" key="10">
    <source>
        <dbReference type="Proteomes" id="UP000011518"/>
    </source>
</evidence>
<dbReference type="Pfam" id="PF00431">
    <property type="entry name" value="CUB"/>
    <property type="match status" value="1"/>
</dbReference>
<keyword evidence="3" id="KW-0677">Repeat</keyword>
<dbReference type="InterPro" id="IPR000859">
    <property type="entry name" value="CUB_dom"/>
</dbReference>
<reference evidence="10" key="2">
    <citation type="journal article" date="2013" name="Nat. Commun.">
        <title>Genome of the Chinese tree shrew.</title>
        <authorList>
            <person name="Fan Y."/>
            <person name="Huang Z.Y."/>
            <person name="Cao C.C."/>
            <person name="Chen C.S."/>
            <person name="Chen Y.X."/>
            <person name="Fan D.D."/>
            <person name="He J."/>
            <person name="Hou H.L."/>
            <person name="Hu L."/>
            <person name="Hu X.T."/>
            <person name="Jiang X.T."/>
            <person name="Lai R."/>
            <person name="Lang Y.S."/>
            <person name="Liang B."/>
            <person name="Liao S.G."/>
            <person name="Mu D."/>
            <person name="Ma Y.Y."/>
            <person name="Niu Y.Y."/>
            <person name="Sun X.Q."/>
            <person name="Xia J.Q."/>
            <person name="Xiao J."/>
            <person name="Xiong Z.Q."/>
            <person name="Xu L."/>
            <person name="Yang L."/>
            <person name="Zhang Y."/>
            <person name="Zhao W."/>
            <person name="Zhao X.D."/>
            <person name="Zheng Y.T."/>
            <person name="Zhou J.M."/>
            <person name="Zhu Y.B."/>
            <person name="Zhang G.J."/>
            <person name="Wang J."/>
            <person name="Yao Y.G."/>
        </authorList>
    </citation>
    <scope>NUCLEOTIDE SEQUENCE [LARGE SCALE GENOMIC DNA]</scope>
</reference>
<evidence type="ECO:0000256" key="6">
    <source>
        <dbReference type="PROSITE-ProRule" id="PRU00302"/>
    </source>
</evidence>
<dbReference type="AlphaFoldDB" id="L9LF30"/>
<name>L9LF30_TUPCH</name>
<keyword evidence="1 6" id="KW-0768">Sushi</keyword>
<evidence type="ECO:0000256" key="5">
    <source>
        <dbReference type="PROSITE-ProRule" id="PRU00059"/>
    </source>
</evidence>
<dbReference type="eggNOG" id="KOG4297">
    <property type="taxonomic scope" value="Eukaryota"/>
</dbReference>
<evidence type="ECO:0000256" key="4">
    <source>
        <dbReference type="ARBA" id="ARBA00023157"/>
    </source>
</evidence>
<dbReference type="InterPro" id="IPR000436">
    <property type="entry name" value="Sushi_SCR_CCP_dom"/>
</dbReference>
<evidence type="ECO:0000259" key="8">
    <source>
        <dbReference type="PROSITE" id="PS50923"/>
    </source>
</evidence>
<dbReference type="FunFam" id="2.60.120.290:FF:000001">
    <property type="entry name" value="CUB and sushi domain-containing protein 3 isoform X1"/>
    <property type="match status" value="1"/>
</dbReference>
<dbReference type="Proteomes" id="UP000011518">
    <property type="component" value="Unassembled WGS sequence"/>
</dbReference>
<organism evidence="9 10">
    <name type="scientific">Tupaia chinensis</name>
    <name type="common">Chinese tree shrew</name>
    <name type="synonym">Tupaia belangeri chinensis</name>
    <dbReference type="NCBI Taxonomy" id="246437"/>
    <lineage>
        <taxon>Eukaryota</taxon>
        <taxon>Metazoa</taxon>
        <taxon>Chordata</taxon>
        <taxon>Craniata</taxon>
        <taxon>Vertebrata</taxon>
        <taxon>Euteleostomi</taxon>
        <taxon>Mammalia</taxon>
        <taxon>Eutheria</taxon>
        <taxon>Euarchontoglires</taxon>
        <taxon>Scandentia</taxon>
        <taxon>Tupaiidae</taxon>
        <taxon>Tupaia</taxon>
    </lineage>
</organism>
<evidence type="ECO:0000256" key="2">
    <source>
        <dbReference type="ARBA" id="ARBA00022729"/>
    </source>
</evidence>
<dbReference type="CDD" id="cd00033">
    <property type="entry name" value="CCP"/>
    <property type="match status" value="3"/>
</dbReference>
<dbReference type="EMBL" id="KB320409">
    <property type="protein sequence ID" value="ELW72442.1"/>
    <property type="molecule type" value="Genomic_DNA"/>
</dbReference>
<dbReference type="PANTHER" id="PTHR45656:SF4">
    <property type="entry name" value="PROTEIN CBR-CLEC-78"/>
    <property type="match status" value="1"/>
</dbReference>
<dbReference type="Pfam" id="PF00084">
    <property type="entry name" value="Sushi"/>
    <property type="match status" value="3"/>
</dbReference>
<comment type="caution">
    <text evidence="6">Lacks conserved residue(s) required for the propagation of feature annotation.</text>
</comment>
<keyword evidence="10" id="KW-1185">Reference proteome</keyword>
<gene>
    <name evidence="9" type="ORF">TREES_T100014561</name>
</gene>
<accession>L9LF30</accession>
<dbReference type="PANTHER" id="PTHR45656">
    <property type="entry name" value="PROTEIN CBR-CLEC-78"/>
    <property type="match status" value="1"/>
</dbReference>
<feature type="domain" description="Sushi" evidence="8">
    <location>
        <begin position="38"/>
        <end position="98"/>
    </location>
</feature>
<reference evidence="10" key="1">
    <citation type="submission" date="2012-07" db="EMBL/GenBank/DDBJ databases">
        <title>Genome of the Chinese tree shrew, a rising model animal genetically related to primates.</title>
        <authorList>
            <person name="Zhang G."/>
            <person name="Fan Y."/>
            <person name="Yao Y."/>
            <person name="Huang Z."/>
        </authorList>
    </citation>
    <scope>NUCLEOTIDE SEQUENCE [LARGE SCALE GENOMIC DNA]</scope>
</reference>
<dbReference type="InterPro" id="IPR035976">
    <property type="entry name" value="Sushi/SCR/CCP_sf"/>
</dbReference>
<keyword evidence="2" id="KW-0732">Signal</keyword>
<dbReference type="InterPro" id="IPR035914">
    <property type="entry name" value="Sperma_CUB_dom_sf"/>
</dbReference>
<dbReference type="SUPFAM" id="SSF49854">
    <property type="entry name" value="Spermadhesin, CUB domain"/>
    <property type="match status" value="2"/>
</dbReference>
<feature type="domain" description="CUB" evidence="7">
    <location>
        <begin position="164"/>
        <end position="273"/>
    </location>
</feature>
<evidence type="ECO:0000259" key="7">
    <source>
        <dbReference type="PROSITE" id="PS01180"/>
    </source>
</evidence>
<dbReference type="SMART" id="SM00032">
    <property type="entry name" value="CCP"/>
    <property type="match status" value="3"/>
</dbReference>
<dbReference type="InParanoid" id="L9LF30"/>
<dbReference type="STRING" id="246437.L9LF30"/>
<evidence type="ECO:0000256" key="1">
    <source>
        <dbReference type="ARBA" id="ARBA00022659"/>
    </source>
</evidence>
<dbReference type="SUPFAM" id="SSF57535">
    <property type="entry name" value="Complement control module/SCR domain"/>
    <property type="match status" value="3"/>
</dbReference>
<dbReference type="InterPro" id="IPR051277">
    <property type="entry name" value="SEZ6_CSMD_C4BPB_Regulators"/>
</dbReference>
<dbReference type="Gene3D" id="2.60.120.290">
    <property type="entry name" value="Spermadhesin, CUB domain"/>
    <property type="match status" value="1"/>
</dbReference>
<evidence type="ECO:0000256" key="3">
    <source>
        <dbReference type="ARBA" id="ARBA00022737"/>
    </source>
</evidence>
<dbReference type="Gene3D" id="2.10.70.10">
    <property type="entry name" value="Complement Module, domain 1"/>
    <property type="match status" value="3"/>
</dbReference>
<dbReference type="PROSITE" id="PS50923">
    <property type="entry name" value="SUSHI"/>
    <property type="match status" value="3"/>
</dbReference>
<dbReference type="CDD" id="cd00041">
    <property type="entry name" value="CUB"/>
    <property type="match status" value="1"/>
</dbReference>
<protein>
    <submittedName>
        <fullName evidence="9">CUB and sushi domain-containing protein 3</fullName>
    </submittedName>
</protein>
<proteinExistence type="predicted"/>
<feature type="domain" description="Sushi" evidence="8">
    <location>
        <begin position="102"/>
        <end position="162"/>
    </location>
</feature>